<protein>
    <submittedName>
        <fullName evidence="9">4-hydroxymandelate oxidase</fullName>
        <ecNumber evidence="9">1.1.3.46</ecNumber>
    </submittedName>
</protein>
<evidence type="ECO:0000313" key="10">
    <source>
        <dbReference type="Proteomes" id="UP000191901"/>
    </source>
</evidence>
<feature type="binding site" evidence="7">
    <location>
        <position position="123"/>
    </location>
    <ligand>
        <name>glyoxylate</name>
        <dbReference type="ChEBI" id="CHEBI:36655"/>
    </ligand>
</feature>
<evidence type="ECO:0000256" key="7">
    <source>
        <dbReference type="PIRSR" id="PIRSR000138-2"/>
    </source>
</evidence>
<dbReference type="PANTHER" id="PTHR10578:SF107">
    <property type="entry name" value="2-HYDROXYACID OXIDASE 1"/>
    <property type="match status" value="1"/>
</dbReference>
<keyword evidence="10" id="KW-1185">Reference proteome</keyword>
<dbReference type="GO" id="GO:0010181">
    <property type="term" value="F:FMN binding"/>
    <property type="evidence" value="ECO:0007669"/>
    <property type="project" value="InterPro"/>
</dbReference>
<accession>A0A1Z3HRI2</accession>
<evidence type="ECO:0000256" key="4">
    <source>
        <dbReference type="ARBA" id="ARBA00023002"/>
    </source>
</evidence>
<feature type="domain" description="FMN hydroxy acid dehydrogenase" evidence="8">
    <location>
        <begin position="1"/>
        <end position="354"/>
    </location>
</feature>
<sequence>MDFESIARECLSQPIWNYFASGANDEITLRNNREAFSRINLYYKVLVDVNECSLQTQILGQKNSIPILIAPLAFHKLAHPDGEMATARAAGAQGTIMILSTMSTTPVEEVVANASGPIWFQLYIYRDRAVTKALVKRVEAAGCSALVLTVDAPVMGHRERDIRSGVDLFAELQLENVFAMDVYKTSENTRNKNMAEHFASLFDPSITWKDIEWLRSLTKLPVIVKGIIRADDAQHAVCSGASGIIVSNHGGRQLDTAPATIDALSPIVESVGKSADIFLDGGILRGTDVIKALALGANAVLIGRPVLWGLAVGGTEGVEHIFKILRNEVNLAMALCGCPTIADIKYDLLRPKNR</sequence>
<dbReference type="Pfam" id="PF01070">
    <property type="entry name" value="FMN_dh"/>
    <property type="match status" value="1"/>
</dbReference>
<dbReference type="CDD" id="cd02809">
    <property type="entry name" value="alpha_hydroxyacid_oxid_FMN"/>
    <property type="match status" value="1"/>
</dbReference>
<feature type="binding site" evidence="7">
    <location>
        <position position="247"/>
    </location>
    <ligand>
        <name>FMN</name>
        <dbReference type="ChEBI" id="CHEBI:58210"/>
    </ligand>
</feature>
<evidence type="ECO:0000256" key="5">
    <source>
        <dbReference type="ARBA" id="ARBA00024042"/>
    </source>
</evidence>
<comment type="cofactor">
    <cofactor evidence="1">
        <name>FMN</name>
        <dbReference type="ChEBI" id="CHEBI:58210"/>
    </cofactor>
</comment>
<dbReference type="PIRSF" id="PIRSF000138">
    <property type="entry name" value="Al-hdrx_acd_dh"/>
    <property type="match status" value="1"/>
</dbReference>
<feature type="binding site" evidence="7">
    <location>
        <position position="149"/>
    </location>
    <ligand>
        <name>FMN</name>
        <dbReference type="ChEBI" id="CHEBI:58210"/>
    </ligand>
</feature>
<keyword evidence="3 7" id="KW-0288">FMN</keyword>
<evidence type="ECO:0000259" key="8">
    <source>
        <dbReference type="PROSITE" id="PS51349"/>
    </source>
</evidence>
<feature type="binding site" evidence="7">
    <location>
        <position position="100"/>
    </location>
    <ligand>
        <name>FMN</name>
        <dbReference type="ChEBI" id="CHEBI:58210"/>
    </ligand>
</feature>
<dbReference type="KEGG" id="hhg:XM38_038450"/>
<dbReference type="AlphaFoldDB" id="A0A1Z3HRI2"/>
<dbReference type="Proteomes" id="UP000191901">
    <property type="component" value="Chromosome"/>
</dbReference>
<dbReference type="FunFam" id="3.20.20.70:FF:000056">
    <property type="entry name" value="hydroxyacid oxidase 2"/>
    <property type="match status" value="1"/>
</dbReference>
<keyword evidence="4 9" id="KW-0560">Oxidoreductase</keyword>
<dbReference type="InterPro" id="IPR008259">
    <property type="entry name" value="FMN_hydac_DH_AS"/>
</dbReference>
<name>A0A1Z3HRI2_9CYAN</name>
<dbReference type="InterPro" id="IPR013785">
    <property type="entry name" value="Aldolase_TIM"/>
</dbReference>
<reference evidence="9 10" key="1">
    <citation type="journal article" date="2016" name="Biochim. Biophys. Acta">
        <title>Characterization of red-shifted phycobilisomes isolated from the chlorophyll f-containing cyanobacterium Halomicronema hongdechloris.</title>
        <authorList>
            <person name="Li Y."/>
            <person name="Lin Y."/>
            <person name="Garvey C.J."/>
            <person name="Birch D."/>
            <person name="Corkery R.W."/>
            <person name="Loughlin P.C."/>
            <person name="Scheer H."/>
            <person name="Willows R.D."/>
            <person name="Chen M."/>
        </authorList>
    </citation>
    <scope>NUCLEOTIDE SEQUENCE [LARGE SCALE GENOMIC DNA]</scope>
    <source>
        <strain evidence="9 10">C2206</strain>
    </source>
</reference>
<feature type="binding site" evidence="7">
    <location>
        <position position="18"/>
    </location>
    <ligand>
        <name>glyoxylate</name>
        <dbReference type="ChEBI" id="CHEBI:36655"/>
    </ligand>
</feature>
<feature type="binding site" evidence="7">
    <location>
        <position position="225"/>
    </location>
    <ligand>
        <name>FMN</name>
        <dbReference type="ChEBI" id="CHEBI:58210"/>
    </ligand>
</feature>
<keyword evidence="2 7" id="KW-0285">Flavoprotein</keyword>
<dbReference type="PANTHER" id="PTHR10578">
    <property type="entry name" value="S -2-HYDROXY-ACID OXIDASE-RELATED"/>
    <property type="match status" value="1"/>
</dbReference>
<gene>
    <name evidence="9" type="primary">hmo</name>
    <name evidence="9" type="ORF">XM38_038450</name>
</gene>
<dbReference type="SUPFAM" id="SSF51395">
    <property type="entry name" value="FMN-linked oxidoreductases"/>
    <property type="match status" value="1"/>
</dbReference>
<evidence type="ECO:0000256" key="6">
    <source>
        <dbReference type="PIRSR" id="PIRSR000138-1"/>
    </source>
</evidence>
<evidence type="ECO:0000256" key="1">
    <source>
        <dbReference type="ARBA" id="ARBA00001917"/>
    </source>
</evidence>
<feature type="binding site" evidence="7">
    <location>
        <position position="158"/>
    </location>
    <ligand>
        <name>FMN</name>
        <dbReference type="ChEBI" id="CHEBI:58210"/>
    </ligand>
</feature>
<dbReference type="InterPro" id="IPR012133">
    <property type="entry name" value="Alpha-hydoxy_acid_DH_FMN"/>
</dbReference>
<evidence type="ECO:0000313" key="9">
    <source>
        <dbReference type="EMBL" id="ASC72885.1"/>
    </source>
</evidence>
<dbReference type="GO" id="GO:0016491">
    <property type="term" value="F:oxidoreductase activity"/>
    <property type="evidence" value="ECO:0007669"/>
    <property type="project" value="UniProtKB-KW"/>
</dbReference>
<organism evidence="9 10">
    <name type="scientific">Halomicronema hongdechloris C2206</name>
    <dbReference type="NCBI Taxonomy" id="1641165"/>
    <lineage>
        <taxon>Bacteria</taxon>
        <taxon>Bacillati</taxon>
        <taxon>Cyanobacteriota</taxon>
        <taxon>Cyanophyceae</taxon>
        <taxon>Nodosilineales</taxon>
        <taxon>Nodosilineaceae</taxon>
        <taxon>Halomicronema</taxon>
    </lineage>
</organism>
<dbReference type="InterPro" id="IPR000262">
    <property type="entry name" value="FMN-dep_DH"/>
</dbReference>
<feature type="binding site" evidence="7">
    <location>
        <position position="249"/>
    </location>
    <ligand>
        <name>glyoxylate</name>
        <dbReference type="ChEBI" id="CHEBI:36655"/>
    </ligand>
</feature>
<feature type="binding site" evidence="7">
    <location>
        <begin position="303"/>
        <end position="304"/>
    </location>
    <ligand>
        <name>FMN</name>
        <dbReference type="ChEBI" id="CHEBI:58210"/>
    </ligand>
</feature>
<feature type="binding site" evidence="7">
    <location>
        <position position="252"/>
    </location>
    <ligand>
        <name>glyoxylate</name>
        <dbReference type="ChEBI" id="CHEBI:36655"/>
    </ligand>
</feature>
<dbReference type="PROSITE" id="PS51349">
    <property type="entry name" value="FMN_HYDROXY_ACID_DH_2"/>
    <property type="match status" value="1"/>
</dbReference>
<dbReference type="EMBL" id="CP021983">
    <property type="protein sequence ID" value="ASC72885.1"/>
    <property type="molecule type" value="Genomic_DNA"/>
</dbReference>
<dbReference type="Gene3D" id="3.20.20.70">
    <property type="entry name" value="Aldolase class I"/>
    <property type="match status" value="1"/>
</dbReference>
<dbReference type="PROSITE" id="PS00557">
    <property type="entry name" value="FMN_HYDROXY_ACID_DH_1"/>
    <property type="match status" value="1"/>
</dbReference>
<feature type="binding site" evidence="7">
    <location>
        <position position="121"/>
    </location>
    <ligand>
        <name>FMN</name>
        <dbReference type="ChEBI" id="CHEBI:58210"/>
    </ligand>
</feature>
<evidence type="ECO:0000256" key="2">
    <source>
        <dbReference type="ARBA" id="ARBA00022630"/>
    </source>
</evidence>
<feature type="binding site" evidence="7">
    <location>
        <begin position="71"/>
        <end position="73"/>
    </location>
    <ligand>
        <name>FMN</name>
        <dbReference type="ChEBI" id="CHEBI:58210"/>
    </ligand>
</feature>
<dbReference type="GO" id="GO:0005737">
    <property type="term" value="C:cytoplasm"/>
    <property type="evidence" value="ECO:0007669"/>
    <property type="project" value="UniProtKB-ARBA"/>
</dbReference>
<dbReference type="InterPro" id="IPR037396">
    <property type="entry name" value="FMN_HAD"/>
</dbReference>
<proteinExistence type="inferred from homology"/>
<comment type="similarity">
    <text evidence="5">Belongs to the FMN-dependent alpha-hydroxy acid dehydrogenase family.</text>
</comment>
<evidence type="ECO:0000256" key="3">
    <source>
        <dbReference type="ARBA" id="ARBA00022643"/>
    </source>
</evidence>
<dbReference type="EC" id="1.1.3.46" evidence="9"/>
<feature type="active site" description="Proton acceptor" evidence="6">
    <location>
        <position position="249"/>
    </location>
</feature>